<sequence>MAKKFPLKVKFGIQTANTTSGREFKGSHYYLVISDEQLNKPLGTAICIPITSA</sequence>
<dbReference type="GO" id="GO:0003677">
    <property type="term" value="F:DNA binding"/>
    <property type="evidence" value="ECO:0007669"/>
    <property type="project" value="InterPro"/>
</dbReference>
<dbReference type="Proteomes" id="UP000028487">
    <property type="component" value="Unassembled WGS sequence"/>
</dbReference>
<organism evidence="1 2">
    <name type="scientific">Xenorhabdus bovienii str. feltiae Moldova</name>
    <dbReference type="NCBI Taxonomy" id="1398200"/>
    <lineage>
        <taxon>Bacteria</taxon>
        <taxon>Pseudomonadati</taxon>
        <taxon>Pseudomonadota</taxon>
        <taxon>Gammaproteobacteria</taxon>
        <taxon>Enterobacterales</taxon>
        <taxon>Morganellaceae</taxon>
        <taxon>Xenorhabdus</taxon>
    </lineage>
</organism>
<proteinExistence type="predicted"/>
<evidence type="ECO:0000313" key="1">
    <source>
        <dbReference type="EMBL" id="CDH01727.1"/>
    </source>
</evidence>
<dbReference type="Gene3D" id="2.30.30.110">
    <property type="match status" value="1"/>
</dbReference>
<protein>
    <submittedName>
        <fullName evidence="1">Putative plasmid-related protein</fullName>
    </submittedName>
</protein>
<dbReference type="InterPro" id="IPR011067">
    <property type="entry name" value="Plasmid_toxin/cell-grow_inhib"/>
</dbReference>
<reference evidence="1" key="1">
    <citation type="submission" date="2013-07" db="EMBL/GenBank/DDBJ databases">
        <title>Sub-species coevolution in mutualistic symbiosis.</title>
        <authorList>
            <person name="Murfin K."/>
            <person name="Klassen J."/>
            <person name="Lee M."/>
            <person name="Forst S."/>
            <person name="Stock P."/>
            <person name="Goodrich-Blair H."/>
        </authorList>
    </citation>
    <scope>NUCLEOTIDE SEQUENCE [LARGE SCALE GENOMIC DNA]</scope>
    <source>
        <strain evidence="1">Feltiae Moldova</strain>
    </source>
</reference>
<dbReference type="InterPro" id="IPR003477">
    <property type="entry name" value="PemK-like"/>
</dbReference>
<dbReference type="EMBL" id="CBSV010000145">
    <property type="protein sequence ID" value="CDH01727.1"/>
    <property type="molecule type" value="Genomic_DNA"/>
</dbReference>
<name>A0A077NI20_XENBV</name>
<gene>
    <name evidence="1" type="ORF">XBFM1_2290009</name>
</gene>
<dbReference type="RefSeq" id="WP_196244176.1">
    <property type="nucleotide sequence ID" value="NZ_CAWLWD010000194.1"/>
</dbReference>
<accession>A0A077NI20</accession>
<dbReference type="HOGENOM" id="CLU_3067686_0_0_6"/>
<comment type="caution">
    <text evidence="1">The sequence shown here is derived from an EMBL/GenBank/DDBJ whole genome shotgun (WGS) entry which is preliminary data.</text>
</comment>
<evidence type="ECO:0000313" key="2">
    <source>
        <dbReference type="Proteomes" id="UP000028487"/>
    </source>
</evidence>
<dbReference type="Pfam" id="PF02452">
    <property type="entry name" value="PemK_toxin"/>
    <property type="match status" value="1"/>
</dbReference>
<dbReference type="SUPFAM" id="SSF50118">
    <property type="entry name" value="Cell growth inhibitor/plasmid maintenance toxic component"/>
    <property type="match status" value="1"/>
</dbReference>
<dbReference type="AlphaFoldDB" id="A0A077NI20"/>